<gene>
    <name evidence="1" type="ORF">GCM10010094_62500</name>
</gene>
<evidence type="ECO:0000313" key="1">
    <source>
        <dbReference type="EMBL" id="GGK93183.1"/>
    </source>
</evidence>
<protein>
    <submittedName>
        <fullName evidence="1">Uncharacterized protein</fullName>
    </submittedName>
</protein>
<sequence>MDEARARDVLAGAGLGQGGAELLAPGPIHGDALPRNVHVGPDGPVLFGTWPGCAHSGHVAVCGILMAATRGCGRL</sequence>
<dbReference type="Proteomes" id="UP000637788">
    <property type="component" value="Unassembled WGS sequence"/>
</dbReference>
<evidence type="ECO:0000313" key="2">
    <source>
        <dbReference type="Proteomes" id="UP000637788"/>
    </source>
</evidence>
<organism evidence="1 2">
    <name type="scientific">Streptomyces flaveus</name>
    <dbReference type="NCBI Taxonomy" id="66370"/>
    <lineage>
        <taxon>Bacteria</taxon>
        <taxon>Bacillati</taxon>
        <taxon>Actinomycetota</taxon>
        <taxon>Actinomycetes</taxon>
        <taxon>Kitasatosporales</taxon>
        <taxon>Streptomycetaceae</taxon>
        <taxon>Streptomyces</taxon>
        <taxon>Streptomyces aurantiacus group</taxon>
    </lineage>
</organism>
<comment type="caution">
    <text evidence="1">The sequence shown here is derived from an EMBL/GenBank/DDBJ whole genome shotgun (WGS) entry which is preliminary data.</text>
</comment>
<keyword evidence="2" id="KW-1185">Reference proteome</keyword>
<proteinExistence type="predicted"/>
<dbReference type="RefSeq" id="WP_189325280.1">
    <property type="nucleotide sequence ID" value="NZ_BMPQ01000020.1"/>
</dbReference>
<accession>A0A917R7G7</accession>
<name>A0A917R7G7_9ACTN</name>
<reference evidence="1" key="1">
    <citation type="journal article" date="2014" name="Int. J. Syst. Evol. Microbiol.">
        <title>Complete genome sequence of Corynebacterium casei LMG S-19264T (=DSM 44701T), isolated from a smear-ripened cheese.</title>
        <authorList>
            <consortium name="US DOE Joint Genome Institute (JGI-PGF)"/>
            <person name="Walter F."/>
            <person name="Albersmeier A."/>
            <person name="Kalinowski J."/>
            <person name="Ruckert C."/>
        </authorList>
    </citation>
    <scope>NUCLEOTIDE SEQUENCE</scope>
    <source>
        <strain evidence="1">JCM 3035</strain>
    </source>
</reference>
<reference evidence="1" key="2">
    <citation type="submission" date="2020-09" db="EMBL/GenBank/DDBJ databases">
        <authorList>
            <person name="Sun Q."/>
            <person name="Ohkuma M."/>
        </authorList>
    </citation>
    <scope>NUCLEOTIDE SEQUENCE</scope>
    <source>
        <strain evidence="1">JCM 3035</strain>
    </source>
</reference>
<dbReference type="EMBL" id="BMPQ01000020">
    <property type="protein sequence ID" value="GGK93183.1"/>
    <property type="molecule type" value="Genomic_DNA"/>
</dbReference>
<dbReference type="AlphaFoldDB" id="A0A917R7G7"/>